<proteinExistence type="predicted"/>
<evidence type="ECO:0000313" key="2">
    <source>
        <dbReference type="Proteomes" id="UP000694853"/>
    </source>
</evidence>
<evidence type="ECO:0000313" key="3">
    <source>
        <dbReference type="RefSeq" id="XP_027361989.1"/>
    </source>
</evidence>
<dbReference type="KEGG" id="aprc:113869729"/>
<dbReference type="GeneID" id="113869729"/>
<dbReference type="PANTHER" id="PTHR13844">
    <property type="entry name" value="SWI/SNF-RELATED MATRIX-ASSOCIATED ACTIN-DEPENDENT REGULATOR OF CHROMATIN SUBFAMILY D"/>
    <property type="match status" value="1"/>
</dbReference>
<reference evidence="3" key="2">
    <citation type="submission" date="2025-08" db="UniProtKB">
        <authorList>
            <consortium name="RefSeq"/>
        </authorList>
    </citation>
    <scope>IDENTIFICATION</scope>
    <source>
        <tissue evidence="3">Young leaves</tissue>
    </source>
</reference>
<dbReference type="Proteomes" id="UP000694853">
    <property type="component" value="Unplaced"/>
</dbReference>
<dbReference type="CDD" id="cd10567">
    <property type="entry name" value="SWIB-MDM2_like"/>
    <property type="match status" value="1"/>
</dbReference>
<dbReference type="Gene3D" id="1.10.245.10">
    <property type="entry name" value="SWIB/MDM2 domain"/>
    <property type="match status" value="1"/>
</dbReference>
<gene>
    <name evidence="3" type="primary">LOC113869729</name>
</gene>
<dbReference type="RefSeq" id="XP_027361989.1">
    <property type="nucleotide sequence ID" value="XM_027506188.1"/>
</dbReference>
<sequence>MPATRVFGAVAGRAFMEAAAKSAAKKTAASRVAAAKTTVKKTLSNRSINSGIQKVVPVSSQLGNFLGASQVSRTDAVKRVWEYIKLQNLQNPSNKKEIFCDEKLKTIFDGKDKVGFTEIARLLSTHFAKSG</sequence>
<dbReference type="InterPro" id="IPR003121">
    <property type="entry name" value="SWIB_MDM2_domain"/>
</dbReference>
<dbReference type="OrthoDB" id="10251073at2759"/>
<name>A0A8B8M444_ABRPR</name>
<dbReference type="Pfam" id="PF02201">
    <property type="entry name" value="SWIB"/>
    <property type="match status" value="1"/>
</dbReference>
<dbReference type="AlphaFoldDB" id="A0A8B8M444"/>
<reference evidence="2" key="1">
    <citation type="journal article" date="2019" name="Toxins">
        <title>Detection of Abrin-Like and Prepropulchellin-Like Toxin Genes and Transcripts Using Whole Genome Sequencing and Full-Length Transcript Sequencing of Abrus precatorius.</title>
        <authorList>
            <person name="Hovde B.T."/>
            <person name="Daligault H.E."/>
            <person name="Hanschen E.R."/>
            <person name="Kunde Y.A."/>
            <person name="Johnson M.B."/>
            <person name="Starkenburg S.R."/>
            <person name="Johnson S.L."/>
        </authorList>
    </citation>
    <scope>NUCLEOTIDE SEQUENCE [LARGE SCALE GENOMIC DNA]</scope>
</reference>
<protein>
    <submittedName>
        <fullName evidence="3">Upstream activation factor subunit UAF30-like</fullName>
    </submittedName>
</protein>
<organism evidence="2 3">
    <name type="scientific">Abrus precatorius</name>
    <name type="common">Indian licorice</name>
    <name type="synonym">Glycine abrus</name>
    <dbReference type="NCBI Taxonomy" id="3816"/>
    <lineage>
        <taxon>Eukaryota</taxon>
        <taxon>Viridiplantae</taxon>
        <taxon>Streptophyta</taxon>
        <taxon>Embryophyta</taxon>
        <taxon>Tracheophyta</taxon>
        <taxon>Spermatophyta</taxon>
        <taxon>Magnoliopsida</taxon>
        <taxon>eudicotyledons</taxon>
        <taxon>Gunneridae</taxon>
        <taxon>Pentapetalae</taxon>
        <taxon>rosids</taxon>
        <taxon>fabids</taxon>
        <taxon>Fabales</taxon>
        <taxon>Fabaceae</taxon>
        <taxon>Papilionoideae</taxon>
        <taxon>50 kb inversion clade</taxon>
        <taxon>NPAAA clade</taxon>
        <taxon>indigoferoid/millettioid clade</taxon>
        <taxon>Abreae</taxon>
        <taxon>Abrus</taxon>
    </lineage>
</organism>
<dbReference type="SUPFAM" id="SSF47592">
    <property type="entry name" value="SWIB/MDM2 domain"/>
    <property type="match status" value="1"/>
</dbReference>
<dbReference type="InterPro" id="IPR019835">
    <property type="entry name" value="SWIB_domain"/>
</dbReference>
<feature type="domain" description="DM2" evidence="1">
    <location>
        <begin position="51"/>
        <end position="129"/>
    </location>
</feature>
<evidence type="ECO:0000259" key="1">
    <source>
        <dbReference type="PROSITE" id="PS51925"/>
    </source>
</evidence>
<dbReference type="SMART" id="SM00151">
    <property type="entry name" value="SWIB"/>
    <property type="match status" value="1"/>
</dbReference>
<keyword evidence="2" id="KW-1185">Reference proteome</keyword>
<dbReference type="PROSITE" id="PS51925">
    <property type="entry name" value="SWIB_MDM2"/>
    <property type="match status" value="1"/>
</dbReference>
<accession>A0A8B8M444</accession>
<dbReference type="InterPro" id="IPR036885">
    <property type="entry name" value="SWIB_MDM2_dom_sf"/>
</dbReference>